<dbReference type="SUPFAM" id="SSF56672">
    <property type="entry name" value="DNA/RNA polymerases"/>
    <property type="match status" value="1"/>
</dbReference>
<protein>
    <submittedName>
        <fullName evidence="9">Retrotransposon gag domain, Retroviral aspartyl protease</fullName>
    </submittedName>
</protein>
<feature type="compositionally biased region" description="Polar residues" evidence="7">
    <location>
        <begin position="10"/>
        <end position="23"/>
    </location>
</feature>
<dbReference type="PANTHER" id="PTHR34072:SF55">
    <property type="entry name" value="DNA_RNA POLYMERASES SUPERFAMILY PROTEIN"/>
    <property type="match status" value="1"/>
</dbReference>
<name>A0A834SX62_9FABA</name>
<evidence type="ECO:0000256" key="7">
    <source>
        <dbReference type="SAM" id="MobiDB-lite"/>
    </source>
</evidence>
<dbReference type="InterPro" id="IPR041373">
    <property type="entry name" value="RT_RNaseH"/>
</dbReference>
<evidence type="ECO:0000256" key="3">
    <source>
        <dbReference type="ARBA" id="ARBA00022722"/>
    </source>
</evidence>
<evidence type="ECO:0000256" key="1">
    <source>
        <dbReference type="ARBA" id="ARBA00022679"/>
    </source>
</evidence>
<feature type="region of interest" description="Disordered" evidence="7">
    <location>
        <begin position="1"/>
        <end position="29"/>
    </location>
</feature>
<dbReference type="GO" id="GO:0004519">
    <property type="term" value="F:endonuclease activity"/>
    <property type="evidence" value="ECO:0007669"/>
    <property type="project" value="UniProtKB-KW"/>
</dbReference>
<dbReference type="OrthoDB" id="1428943at2759"/>
<comment type="caution">
    <text evidence="9">The sequence shown here is derived from an EMBL/GenBank/DDBJ whole genome shotgun (WGS) entry which is preliminary data.</text>
</comment>
<dbReference type="GO" id="GO:0006508">
    <property type="term" value="P:proteolysis"/>
    <property type="evidence" value="ECO:0007669"/>
    <property type="project" value="UniProtKB-KW"/>
</dbReference>
<dbReference type="AlphaFoldDB" id="A0A834SX62"/>
<proteinExistence type="predicted"/>
<feature type="domain" description="Chromo" evidence="8">
    <location>
        <begin position="504"/>
        <end position="555"/>
    </location>
</feature>
<keyword evidence="10" id="KW-1185">Reference proteome</keyword>
<dbReference type="InterPro" id="IPR016197">
    <property type="entry name" value="Chromo-like_dom_sf"/>
</dbReference>
<dbReference type="SUPFAM" id="SSF54160">
    <property type="entry name" value="Chromo domain-like"/>
    <property type="match status" value="1"/>
</dbReference>
<dbReference type="PANTHER" id="PTHR34072">
    <property type="entry name" value="ENZYMATIC POLYPROTEIN-RELATED"/>
    <property type="match status" value="1"/>
</dbReference>
<evidence type="ECO:0000256" key="4">
    <source>
        <dbReference type="ARBA" id="ARBA00022759"/>
    </source>
</evidence>
<keyword evidence="3" id="KW-0540">Nuclease</keyword>
<dbReference type="Pfam" id="PF17917">
    <property type="entry name" value="RT_RNaseH"/>
    <property type="match status" value="1"/>
</dbReference>
<feature type="compositionally biased region" description="Basic and acidic residues" evidence="7">
    <location>
        <begin position="80"/>
        <end position="92"/>
    </location>
</feature>
<evidence type="ECO:0000313" key="9">
    <source>
        <dbReference type="EMBL" id="KAF7812228.1"/>
    </source>
</evidence>
<dbReference type="InterPro" id="IPR043502">
    <property type="entry name" value="DNA/RNA_pol_sf"/>
</dbReference>
<evidence type="ECO:0000256" key="6">
    <source>
        <dbReference type="ARBA" id="ARBA00022918"/>
    </source>
</evidence>
<keyword evidence="6" id="KW-0695">RNA-directed DNA polymerase</keyword>
<dbReference type="PROSITE" id="PS50013">
    <property type="entry name" value="CHROMO_2"/>
    <property type="match status" value="1"/>
</dbReference>
<dbReference type="InterPro" id="IPR000953">
    <property type="entry name" value="Chromo/chromo_shadow_dom"/>
</dbReference>
<keyword evidence="2" id="KW-0548">Nucleotidyltransferase</keyword>
<sequence>MENPVEHAQVEQQDIHSNTTPAVESTLLGRGHRKKETYVRLREYVTHTAQFVTSKLSTLDSLTADVDTLKAQSHQGENGHGSRDKDKAHQSNDEEQDILGGLETLLGVITPRWCFLNSKQVGTVQDYRKEFAKRAARVKNWPEHCLLGVFLSGLKDELVADVRIQKPRTVYKALSLALEYEAKIGPTKPNKEIHFNAPRRIPNFSSCPNKFQTQLASGFGNTMQSNSSSNITPTAVMKPWAAEPQAQCDKGPCTRCGDRFFPGHRSKASLSLLEIGDGDGTEEDNNSGSADPSVEEVENVADLAGISLHAILGKYQGTTMKIKADGVGAVLTQQGHPIAYFNEGVSFSSRIKSTYDRELMSLVLALQKWKRYLLGRPFKVQTNHHSLKYLLEQRVTTHEQQRLLTKLLPFDFSIEYRAGKENKGTDALSSKPQHADFLSLAIPFPLDFASLQNDLSKDDFTAHIIRELQQNLTAYPKFQLVQARGISDSATPPPLPISESWKLLEPEKILKQHWGKESSVKVLDLLVQWKGRPIEEASWENYGQLPTQFPHFLIEDKSVFQGGSSDRPLITYSRRPRQLQPKCQNNCFDLINVLLTF</sequence>
<dbReference type="GO" id="GO:0003964">
    <property type="term" value="F:RNA-directed DNA polymerase activity"/>
    <property type="evidence" value="ECO:0007669"/>
    <property type="project" value="UniProtKB-KW"/>
</dbReference>
<dbReference type="EMBL" id="JAAIUW010000010">
    <property type="protein sequence ID" value="KAF7812228.1"/>
    <property type="molecule type" value="Genomic_DNA"/>
</dbReference>
<keyword evidence="5" id="KW-0378">Hydrolase</keyword>
<dbReference type="Proteomes" id="UP000634136">
    <property type="component" value="Unassembled WGS sequence"/>
</dbReference>
<dbReference type="CDD" id="cd09274">
    <property type="entry name" value="RNase_HI_RT_Ty3"/>
    <property type="match status" value="1"/>
</dbReference>
<accession>A0A834SX62</accession>
<dbReference type="SMART" id="SM00298">
    <property type="entry name" value="CHROMO"/>
    <property type="match status" value="1"/>
</dbReference>
<evidence type="ECO:0000259" key="8">
    <source>
        <dbReference type="PROSITE" id="PS50013"/>
    </source>
</evidence>
<keyword evidence="9" id="KW-0645">Protease</keyword>
<evidence type="ECO:0000313" key="10">
    <source>
        <dbReference type="Proteomes" id="UP000634136"/>
    </source>
</evidence>
<evidence type="ECO:0000256" key="2">
    <source>
        <dbReference type="ARBA" id="ARBA00022695"/>
    </source>
</evidence>
<gene>
    <name evidence="9" type="ORF">G2W53_033204</name>
</gene>
<reference evidence="9" key="1">
    <citation type="submission" date="2020-09" db="EMBL/GenBank/DDBJ databases">
        <title>Genome-Enabled Discovery of Anthraquinone Biosynthesis in Senna tora.</title>
        <authorList>
            <person name="Kang S.-H."/>
            <person name="Pandey R.P."/>
            <person name="Lee C.-M."/>
            <person name="Sim J.-S."/>
            <person name="Jeong J.-T."/>
            <person name="Choi B.-S."/>
            <person name="Jung M."/>
            <person name="Ginzburg D."/>
            <person name="Zhao K."/>
            <person name="Won S.Y."/>
            <person name="Oh T.-J."/>
            <person name="Yu Y."/>
            <person name="Kim N.-H."/>
            <person name="Lee O.R."/>
            <person name="Lee T.-H."/>
            <person name="Bashyal P."/>
            <person name="Kim T.-S."/>
            <person name="Lee W.-H."/>
            <person name="Kawkins C."/>
            <person name="Kim C.-K."/>
            <person name="Kim J.S."/>
            <person name="Ahn B.O."/>
            <person name="Rhee S.Y."/>
            <person name="Sohng J.K."/>
        </authorList>
    </citation>
    <scope>NUCLEOTIDE SEQUENCE</scope>
    <source>
        <tissue evidence="9">Leaf</tissue>
    </source>
</reference>
<feature type="region of interest" description="Disordered" evidence="7">
    <location>
        <begin position="71"/>
        <end position="94"/>
    </location>
</feature>
<organism evidence="9 10">
    <name type="scientific">Senna tora</name>
    <dbReference type="NCBI Taxonomy" id="362788"/>
    <lineage>
        <taxon>Eukaryota</taxon>
        <taxon>Viridiplantae</taxon>
        <taxon>Streptophyta</taxon>
        <taxon>Embryophyta</taxon>
        <taxon>Tracheophyta</taxon>
        <taxon>Spermatophyta</taxon>
        <taxon>Magnoliopsida</taxon>
        <taxon>eudicotyledons</taxon>
        <taxon>Gunneridae</taxon>
        <taxon>Pentapetalae</taxon>
        <taxon>rosids</taxon>
        <taxon>fabids</taxon>
        <taxon>Fabales</taxon>
        <taxon>Fabaceae</taxon>
        <taxon>Caesalpinioideae</taxon>
        <taxon>Cassia clade</taxon>
        <taxon>Senna</taxon>
    </lineage>
</organism>
<dbReference type="GO" id="GO:0008233">
    <property type="term" value="F:peptidase activity"/>
    <property type="evidence" value="ECO:0007669"/>
    <property type="project" value="UniProtKB-KW"/>
</dbReference>
<keyword evidence="1" id="KW-0808">Transferase</keyword>
<evidence type="ECO:0000256" key="5">
    <source>
        <dbReference type="ARBA" id="ARBA00022801"/>
    </source>
</evidence>
<keyword evidence="4" id="KW-0255">Endonuclease</keyword>